<feature type="non-terminal residue" evidence="2">
    <location>
        <position position="74"/>
    </location>
</feature>
<organism evidence="2 3">
    <name type="scientific">Brachionus plicatilis</name>
    <name type="common">Marine rotifer</name>
    <name type="synonym">Brachionus muelleri</name>
    <dbReference type="NCBI Taxonomy" id="10195"/>
    <lineage>
        <taxon>Eukaryota</taxon>
        <taxon>Metazoa</taxon>
        <taxon>Spiralia</taxon>
        <taxon>Gnathifera</taxon>
        <taxon>Rotifera</taxon>
        <taxon>Eurotatoria</taxon>
        <taxon>Monogononta</taxon>
        <taxon>Pseudotrocha</taxon>
        <taxon>Ploima</taxon>
        <taxon>Brachionidae</taxon>
        <taxon>Brachionus</taxon>
    </lineage>
</organism>
<accession>A0A3M7PIL4</accession>
<feature type="signal peptide" evidence="1">
    <location>
        <begin position="1"/>
        <end position="16"/>
    </location>
</feature>
<reference evidence="2 3" key="1">
    <citation type="journal article" date="2018" name="Sci. Rep.">
        <title>Genomic signatures of local adaptation to the degree of environmental predictability in rotifers.</title>
        <authorList>
            <person name="Franch-Gras L."/>
            <person name="Hahn C."/>
            <person name="Garcia-Roger E.M."/>
            <person name="Carmona M.J."/>
            <person name="Serra M."/>
            <person name="Gomez A."/>
        </authorList>
    </citation>
    <scope>NUCLEOTIDE SEQUENCE [LARGE SCALE GENOMIC DNA]</scope>
    <source>
        <strain evidence="2">HYR1</strain>
    </source>
</reference>
<evidence type="ECO:0000313" key="3">
    <source>
        <dbReference type="Proteomes" id="UP000276133"/>
    </source>
</evidence>
<dbReference type="AlphaFoldDB" id="A0A3M7PIL4"/>
<dbReference type="EMBL" id="REGN01010702">
    <property type="protein sequence ID" value="RMZ98550.1"/>
    <property type="molecule type" value="Genomic_DNA"/>
</dbReference>
<gene>
    <name evidence="2" type="ORF">BpHYR1_047368</name>
</gene>
<evidence type="ECO:0000256" key="1">
    <source>
        <dbReference type="SAM" id="SignalP"/>
    </source>
</evidence>
<keyword evidence="1" id="KW-0732">Signal</keyword>
<proteinExistence type="predicted"/>
<keyword evidence="3" id="KW-1185">Reference proteome</keyword>
<comment type="caution">
    <text evidence="2">The sequence shown here is derived from an EMBL/GenBank/DDBJ whole genome shotgun (WGS) entry which is preliminary data.</text>
</comment>
<name>A0A3M7PIL4_BRAPC</name>
<feature type="chain" id="PRO_5018133798" description="SMB domain-containing protein" evidence="1">
    <location>
        <begin position="17"/>
        <end position="74"/>
    </location>
</feature>
<protein>
    <recommendedName>
        <fullName evidence="4">SMB domain-containing protein</fullName>
    </recommendedName>
</protein>
<evidence type="ECO:0008006" key="4">
    <source>
        <dbReference type="Google" id="ProtNLM"/>
    </source>
</evidence>
<evidence type="ECO:0000313" key="2">
    <source>
        <dbReference type="EMBL" id="RMZ98550.1"/>
    </source>
</evidence>
<sequence length="74" mass="8545">MILLILFAQLLLPICSENSAYPECNDVCKSKWSKNCFCDHCDLFDDCCQDKSKSVEPSLYECNSKLSDHHFIYT</sequence>
<dbReference type="Proteomes" id="UP000276133">
    <property type="component" value="Unassembled WGS sequence"/>
</dbReference>